<dbReference type="AlphaFoldDB" id="A0A1M6G7Z4"/>
<gene>
    <name evidence="1" type="ORF">SAMN04487908_1094</name>
</gene>
<dbReference type="Pfam" id="PF13852">
    <property type="entry name" value="DUF4197"/>
    <property type="match status" value="1"/>
</dbReference>
<protein>
    <recommendedName>
        <fullName evidence="3">DUF4197 domain-containing protein</fullName>
    </recommendedName>
</protein>
<dbReference type="InterPro" id="IPR025245">
    <property type="entry name" value="DUF4197"/>
</dbReference>
<evidence type="ECO:0000313" key="1">
    <source>
        <dbReference type="EMBL" id="SHJ06038.1"/>
    </source>
</evidence>
<sequence>MEIHLKQLKLLSNIYNDDHSERPFLRDGSFFLSLQPKLYFMFYKKIFLVFSIFTFVSCAELQQVVNNMPTQMDSATIANGLRQALDMGIDKQVTKLTQKNGFYNNQMVRILLPEELQKVDQTLRDIGLGSLADEGLKVLNSAAEDAVKEATPIFVQAVKEITFTDAKNILLGPENAATNYLEQRTNRALYSKFNPVIKNSFSKVGADQIWSNIINRYNSVPFVTKVNPDLTDYVTQEALKGVFTMIAVEEKEIRTNVSARTTNLLRSVFALQD</sequence>
<organism evidence="1 2">
    <name type="scientific">Aequorivita viscosa</name>
    <dbReference type="NCBI Taxonomy" id="797419"/>
    <lineage>
        <taxon>Bacteria</taxon>
        <taxon>Pseudomonadati</taxon>
        <taxon>Bacteroidota</taxon>
        <taxon>Flavobacteriia</taxon>
        <taxon>Flavobacteriales</taxon>
        <taxon>Flavobacteriaceae</taxon>
        <taxon>Aequorivita</taxon>
    </lineage>
</organism>
<evidence type="ECO:0000313" key="2">
    <source>
        <dbReference type="Proteomes" id="UP000184172"/>
    </source>
</evidence>
<dbReference type="EMBL" id="FQYV01000009">
    <property type="protein sequence ID" value="SHJ06038.1"/>
    <property type="molecule type" value="Genomic_DNA"/>
</dbReference>
<dbReference type="Proteomes" id="UP000184172">
    <property type="component" value="Unassembled WGS sequence"/>
</dbReference>
<evidence type="ECO:0008006" key="3">
    <source>
        <dbReference type="Google" id="ProtNLM"/>
    </source>
</evidence>
<reference evidence="2" key="1">
    <citation type="submission" date="2016-11" db="EMBL/GenBank/DDBJ databases">
        <authorList>
            <person name="Varghese N."/>
            <person name="Submissions S."/>
        </authorList>
    </citation>
    <scope>NUCLEOTIDE SEQUENCE [LARGE SCALE GENOMIC DNA]</scope>
    <source>
        <strain evidence="2">DSM 26349</strain>
    </source>
</reference>
<name>A0A1M6G7Z4_9FLAO</name>
<dbReference type="STRING" id="797419.SAMN05216556_111112"/>
<proteinExistence type="predicted"/>
<accession>A0A1M6G7Z4</accession>
<keyword evidence="2" id="KW-1185">Reference proteome</keyword>